<dbReference type="PANTHER" id="PTHR46517:SF1">
    <property type="entry name" value="FRUCTOSE-2,6-BISPHOSPHATASE TIGAR"/>
    <property type="match status" value="1"/>
</dbReference>
<comment type="caution">
    <text evidence="2">The sequence shown here is derived from an EMBL/GenBank/DDBJ whole genome shotgun (WGS) entry which is preliminary data.</text>
</comment>
<proteinExistence type="predicted"/>
<keyword evidence="3" id="KW-1185">Reference proteome</keyword>
<protein>
    <submittedName>
        <fullName evidence="2">Histidine phosphatase family protein</fullName>
    </submittedName>
</protein>
<dbReference type="Pfam" id="PF00300">
    <property type="entry name" value="His_Phos_1"/>
    <property type="match status" value="1"/>
</dbReference>
<accession>A0ABT1Z1J8</accession>
<dbReference type="Gene3D" id="3.40.50.1240">
    <property type="entry name" value="Phosphoglycerate mutase-like"/>
    <property type="match status" value="1"/>
</dbReference>
<dbReference type="InterPro" id="IPR001345">
    <property type="entry name" value="PG/BPGM_mutase_AS"/>
</dbReference>
<evidence type="ECO:0000313" key="3">
    <source>
        <dbReference type="Proteomes" id="UP001165396"/>
    </source>
</evidence>
<dbReference type="CDD" id="cd07067">
    <property type="entry name" value="HP_PGM_like"/>
    <property type="match status" value="1"/>
</dbReference>
<gene>
    <name evidence="2" type="ORF">NTA49_10540</name>
</gene>
<dbReference type="RefSeq" id="WP_258294717.1">
    <property type="nucleotide sequence ID" value="NZ_JANKJG010000007.1"/>
</dbReference>
<dbReference type="InterPro" id="IPR013078">
    <property type="entry name" value="His_Pase_superF_clade-1"/>
</dbReference>
<dbReference type="EMBL" id="JANKJG010000007">
    <property type="protein sequence ID" value="MCR8826975.1"/>
    <property type="molecule type" value="Genomic_DNA"/>
</dbReference>
<organism evidence="2 3">
    <name type="scientific">Pseudosulfitobacter koreensis</name>
    <dbReference type="NCBI Taxonomy" id="2968472"/>
    <lineage>
        <taxon>Bacteria</taxon>
        <taxon>Pseudomonadati</taxon>
        <taxon>Pseudomonadota</taxon>
        <taxon>Alphaproteobacteria</taxon>
        <taxon>Rhodobacterales</taxon>
        <taxon>Roseobacteraceae</taxon>
        <taxon>Pseudosulfitobacter</taxon>
    </lineage>
</organism>
<name>A0ABT1Z1J8_9RHOB</name>
<dbReference type="InterPro" id="IPR051695">
    <property type="entry name" value="Phosphoglycerate_Mutase"/>
</dbReference>
<reference evidence="2" key="1">
    <citation type="submission" date="2022-07" db="EMBL/GenBank/DDBJ databases">
        <title>Pseudosulfitobacter sp. strain AP-MA-4, whole genome sequence.</title>
        <authorList>
            <person name="Jiang Y."/>
        </authorList>
    </citation>
    <scope>NUCLEOTIDE SEQUENCE</scope>
    <source>
        <strain evidence="2">AP-MA-4</strain>
    </source>
</reference>
<dbReference type="SMART" id="SM00855">
    <property type="entry name" value="PGAM"/>
    <property type="match status" value="1"/>
</dbReference>
<dbReference type="Proteomes" id="UP001165396">
    <property type="component" value="Unassembled WGS sequence"/>
</dbReference>
<sequence>MTLQDLPARSFCLIRHGETTANADHIIAGRTDVALTAQGRAQAAALAHRIWPDPIALFSSPMSRARDTCALAFPGRDVTLHEGLRERDWGIFEGRSLDAPPARDATPEGGEGWAEMLARVSLTITRICAGSGAALPVLVCHSGIIRAARVLWTSGTVGARPANAVPILFERIGATFKESTL</sequence>
<evidence type="ECO:0000313" key="2">
    <source>
        <dbReference type="EMBL" id="MCR8826975.1"/>
    </source>
</evidence>
<dbReference type="SUPFAM" id="SSF53254">
    <property type="entry name" value="Phosphoglycerate mutase-like"/>
    <property type="match status" value="1"/>
</dbReference>
<dbReference type="PANTHER" id="PTHR46517">
    <property type="entry name" value="FRUCTOSE-2,6-BISPHOSPHATASE TIGAR"/>
    <property type="match status" value="1"/>
</dbReference>
<dbReference type="InterPro" id="IPR029033">
    <property type="entry name" value="His_PPase_superfam"/>
</dbReference>
<evidence type="ECO:0000256" key="1">
    <source>
        <dbReference type="ARBA" id="ARBA00022801"/>
    </source>
</evidence>
<dbReference type="PROSITE" id="PS00175">
    <property type="entry name" value="PG_MUTASE"/>
    <property type="match status" value="1"/>
</dbReference>
<keyword evidence="1" id="KW-0378">Hydrolase</keyword>